<dbReference type="AlphaFoldDB" id="A0A0C2MAV0"/>
<dbReference type="Proteomes" id="UP000031668">
    <property type="component" value="Unassembled WGS sequence"/>
</dbReference>
<feature type="chain" id="PRO_5002164232" evidence="1">
    <location>
        <begin position="20"/>
        <end position="99"/>
    </location>
</feature>
<organism evidence="2 3">
    <name type="scientific">Thelohanellus kitauei</name>
    <name type="common">Myxosporean</name>
    <dbReference type="NCBI Taxonomy" id="669202"/>
    <lineage>
        <taxon>Eukaryota</taxon>
        <taxon>Metazoa</taxon>
        <taxon>Cnidaria</taxon>
        <taxon>Myxozoa</taxon>
        <taxon>Myxosporea</taxon>
        <taxon>Bivalvulida</taxon>
        <taxon>Platysporina</taxon>
        <taxon>Myxobolidae</taxon>
        <taxon>Thelohanellus</taxon>
    </lineage>
</organism>
<evidence type="ECO:0000256" key="1">
    <source>
        <dbReference type="SAM" id="SignalP"/>
    </source>
</evidence>
<evidence type="ECO:0000313" key="2">
    <source>
        <dbReference type="EMBL" id="KII61464.1"/>
    </source>
</evidence>
<dbReference type="EMBL" id="JWZT01005339">
    <property type="protein sequence ID" value="KII61464.1"/>
    <property type="molecule type" value="Genomic_DNA"/>
</dbReference>
<evidence type="ECO:0000313" key="3">
    <source>
        <dbReference type="Proteomes" id="UP000031668"/>
    </source>
</evidence>
<comment type="caution">
    <text evidence="2">The sequence shown here is derived from an EMBL/GenBank/DDBJ whole genome shotgun (WGS) entry which is preliminary data.</text>
</comment>
<feature type="signal peptide" evidence="1">
    <location>
        <begin position="1"/>
        <end position="19"/>
    </location>
</feature>
<protein>
    <submittedName>
        <fullName evidence="2">Uncharacterized protein</fullName>
    </submittedName>
</protein>
<sequence length="99" mass="11450">MVVSVGVLLFSAKLVNVDSYLDAAFQGNHPIGKFGDEKDDKYSCIYNDVYNDDIEYQGNFRSRSNTVNDYEIENEYSTYLRQSNNESEDMPDDVYIYQS</sequence>
<proteinExistence type="predicted"/>
<keyword evidence="1" id="KW-0732">Signal</keyword>
<reference evidence="2 3" key="1">
    <citation type="journal article" date="2014" name="Genome Biol. Evol.">
        <title>The genome of the myxosporean Thelohanellus kitauei shows adaptations to nutrient acquisition within its fish host.</title>
        <authorList>
            <person name="Yang Y."/>
            <person name="Xiong J."/>
            <person name="Zhou Z."/>
            <person name="Huo F."/>
            <person name="Miao W."/>
            <person name="Ran C."/>
            <person name="Liu Y."/>
            <person name="Zhang J."/>
            <person name="Feng J."/>
            <person name="Wang M."/>
            <person name="Wang M."/>
            <person name="Wang L."/>
            <person name="Yao B."/>
        </authorList>
    </citation>
    <scope>NUCLEOTIDE SEQUENCE [LARGE SCALE GENOMIC DNA]</scope>
    <source>
        <strain evidence="2">Wuqing</strain>
    </source>
</reference>
<name>A0A0C2MAV0_THEKT</name>
<accession>A0A0C2MAV0</accession>
<keyword evidence="3" id="KW-1185">Reference proteome</keyword>
<gene>
    <name evidence="2" type="ORF">RF11_12879</name>
</gene>